<keyword evidence="3" id="KW-1185">Reference proteome</keyword>
<sequence length="53" mass="6236">MPTIRIELMTLSLLVIRSTTEPSGRCVSCQNWHLYWRQWIVGRGRWKAPHLAS</sequence>
<dbReference type="Proteomes" id="UP000241462">
    <property type="component" value="Unassembled WGS sequence"/>
</dbReference>
<evidence type="ECO:0000313" key="2">
    <source>
        <dbReference type="EMBL" id="PSR85914.1"/>
    </source>
</evidence>
<reference evidence="2 3" key="1">
    <citation type="journal article" date="2018" name="Mycol. Prog.">
        <title>Coniella lustricola, a new species from submerged detritus.</title>
        <authorList>
            <person name="Raudabaugh D.B."/>
            <person name="Iturriaga T."/>
            <person name="Carver A."/>
            <person name="Mondo S."/>
            <person name="Pangilinan J."/>
            <person name="Lipzen A."/>
            <person name="He G."/>
            <person name="Amirebrahimi M."/>
            <person name="Grigoriev I.V."/>
            <person name="Miller A.N."/>
        </authorList>
    </citation>
    <scope>NUCLEOTIDE SEQUENCE [LARGE SCALE GENOMIC DNA]</scope>
    <source>
        <strain evidence="2 3">B22-T-1</strain>
    </source>
</reference>
<accession>A0A2T3A8X4</accession>
<evidence type="ECO:0000256" key="1">
    <source>
        <dbReference type="SAM" id="SignalP"/>
    </source>
</evidence>
<proteinExistence type="predicted"/>
<protein>
    <submittedName>
        <fullName evidence="2">Uncharacterized protein</fullName>
    </submittedName>
</protein>
<dbReference type="InParanoid" id="A0A2T3A8X4"/>
<keyword evidence="1" id="KW-0732">Signal</keyword>
<organism evidence="2 3">
    <name type="scientific">Coniella lustricola</name>
    <dbReference type="NCBI Taxonomy" id="2025994"/>
    <lineage>
        <taxon>Eukaryota</taxon>
        <taxon>Fungi</taxon>
        <taxon>Dikarya</taxon>
        <taxon>Ascomycota</taxon>
        <taxon>Pezizomycotina</taxon>
        <taxon>Sordariomycetes</taxon>
        <taxon>Sordariomycetidae</taxon>
        <taxon>Diaporthales</taxon>
        <taxon>Schizoparmaceae</taxon>
        <taxon>Coniella</taxon>
    </lineage>
</organism>
<feature type="chain" id="PRO_5015709861" evidence="1">
    <location>
        <begin position="21"/>
        <end position="53"/>
    </location>
</feature>
<name>A0A2T3A8X4_9PEZI</name>
<dbReference type="AlphaFoldDB" id="A0A2T3A8X4"/>
<gene>
    <name evidence="2" type="ORF">BD289DRAFT_433296</name>
</gene>
<dbReference type="EMBL" id="KZ678436">
    <property type="protein sequence ID" value="PSR85914.1"/>
    <property type="molecule type" value="Genomic_DNA"/>
</dbReference>
<feature type="signal peptide" evidence="1">
    <location>
        <begin position="1"/>
        <end position="20"/>
    </location>
</feature>
<evidence type="ECO:0000313" key="3">
    <source>
        <dbReference type="Proteomes" id="UP000241462"/>
    </source>
</evidence>